<reference evidence="1" key="1">
    <citation type="journal article" date="2015" name="Genome Announc.">
        <title>Complete Genome Sequence of the Bacteriochlorophyll b-Producing Photosynthetic Bacterium Blastochloris viridis.</title>
        <authorList>
            <person name="Tsukatani Y."/>
            <person name="Hirose Y."/>
            <person name="Harada J."/>
            <person name="Misawa N."/>
            <person name="Mori K."/>
            <person name="Inoue K."/>
            <person name="Tamiaki H."/>
        </authorList>
    </citation>
    <scope>NUCLEOTIDE SEQUENCE [LARGE SCALE GENOMIC DNA]</scope>
    <source>
        <strain evidence="1">DSM 133</strain>
    </source>
</reference>
<evidence type="ECO:0000313" key="1">
    <source>
        <dbReference type="EMBL" id="BAS00900.1"/>
    </source>
</evidence>
<gene>
    <name evidence="1" type="ORF">BV133_3306</name>
</gene>
<proteinExistence type="predicted"/>
<accession>A0A182D605</accession>
<protein>
    <submittedName>
        <fullName evidence="1">Uncharacterized protein</fullName>
    </submittedName>
</protein>
<name>A0A182D605_BLAVI</name>
<dbReference type="EMBL" id="AP014854">
    <property type="protein sequence ID" value="BAS00900.1"/>
    <property type="molecule type" value="Genomic_DNA"/>
</dbReference>
<organism evidence="1">
    <name type="scientific">Blastochloris viridis</name>
    <name type="common">Rhodopseudomonas viridis</name>
    <dbReference type="NCBI Taxonomy" id="1079"/>
    <lineage>
        <taxon>Bacteria</taxon>
        <taxon>Pseudomonadati</taxon>
        <taxon>Pseudomonadota</taxon>
        <taxon>Alphaproteobacteria</taxon>
        <taxon>Hyphomicrobiales</taxon>
        <taxon>Blastochloridaceae</taxon>
        <taxon>Blastochloris</taxon>
    </lineage>
</organism>
<dbReference type="AlphaFoldDB" id="A0A182D605"/>
<sequence length="43" mass="4048">MGTAAAALGLGTASAAAAALLVGLGRLGPPRALLPLIRLPARG</sequence>